<reference evidence="4" key="1">
    <citation type="submission" date="2023-03" db="EMBL/GenBank/DDBJ databases">
        <authorList>
            <person name="Shen W."/>
            <person name="Cai J."/>
        </authorList>
    </citation>
    <scope>NUCLEOTIDE SEQUENCE</scope>
    <source>
        <strain evidence="4">P96-3</strain>
    </source>
</reference>
<dbReference type="GO" id="GO:0080120">
    <property type="term" value="P:CAAX-box protein maturation"/>
    <property type="evidence" value="ECO:0007669"/>
    <property type="project" value="UniProtKB-ARBA"/>
</dbReference>
<proteinExistence type="inferred from homology"/>
<sequence length="224" mass="25467">MNKVLSKQEKLYILSFIISFILGSIINQLTFLSSTHKSILTGILFFILFLITWKLFTKLLKKEWVGLKKKIGLNILICIGLAVGVVLLLQFTRNVLPSEWLVSNTAIPETFNLSIISLVVSSLQPLMAPFYEEIMFRYLFISKANSRPLKVAMLFLQAVIFGLIHTANFGGNYLATIPYMIIALYFGVIYLVTKNIWYSISVHFLFNFSSSILPLLSVLLMLLK</sequence>
<feature type="transmembrane region" description="Helical" evidence="2">
    <location>
        <begin position="151"/>
        <end position="167"/>
    </location>
</feature>
<evidence type="ECO:0000256" key="1">
    <source>
        <dbReference type="ARBA" id="ARBA00009067"/>
    </source>
</evidence>
<keyword evidence="2" id="KW-0472">Membrane</keyword>
<comment type="caution">
    <text evidence="4">The sequence shown here is derived from an EMBL/GenBank/DDBJ whole genome shotgun (WGS) entry which is preliminary data.</text>
</comment>
<dbReference type="PANTHER" id="PTHR39430">
    <property type="entry name" value="MEMBRANE-ASSOCIATED PROTEASE-RELATED"/>
    <property type="match status" value="1"/>
</dbReference>
<comment type="similarity">
    <text evidence="1">Belongs to the UPF0177 family.</text>
</comment>
<evidence type="ECO:0000256" key="2">
    <source>
        <dbReference type="SAM" id="Phobius"/>
    </source>
</evidence>
<feature type="domain" description="CAAX prenyl protease 2/Lysostaphin resistance protein A-like" evidence="3">
    <location>
        <begin position="121"/>
        <end position="208"/>
    </location>
</feature>
<dbReference type="RefSeq" id="WP_311985321.1">
    <property type="nucleotide sequence ID" value="NZ_JARQBZ010000014.1"/>
</dbReference>
<evidence type="ECO:0000313" key="5">
    <source>
        <dbReference type="Proteomes" id="UP001268577"/>
    </source>
</evidence>
<feature type="transmembrane region" description="Helical" evidence="2">
    <location>
        <begin position="204"/>
        <end position="223"/>
    </location>
</feature>
<dbReference type="EMBL" id="JARQBZ010000014">
    <property type="protein sequence ID" value="MDT2834152.1"/>
    <property type="molecule type" value="Genomic_DNA"/>
</dbReference>
<dbReference type="GO" id="GO:0004175">
    <property type="term" value="F:endopeptidase activity"/>
    <property type="evidence" value="ECO:0007669"/>
    <property type="project" value="UniProtKB-ARBA"/>
</dbReference>
<accession>A0AAW8UA48</accession>
<organism evidence="4 5">
    <name type="scientific">Vagococcus carniphilus</name>
    <dbReference type="NCBI Taxonomy" id="218144"/>
    <lineage>
        <taxon>Bacteria</taxon>
        <taxon>Bacillati</taxon>
        <taxon>Bacillota</taxon>
        <taxon>Bacilli</taxon>
        <taxon>Lactobacillales</taxon>
        <taxon>Enterococcaceae</taxon>
        <taxon>Vagococcus</taxon>
    </lineage>
</organism>
<gene>
    <name evidence="4" type="ORF">P7H70_08780</name>
</gene>
<dbReference type="InterPro" id="IPR003675">
    <property type="entry name" value="Rce1/LyrA-like_dom"/>
</dbReference>
<feature type="transmembrane region" description="Helical" evidence="2">
    <location>
        <begin position="71"/>
        <end position="91"/>
    </location>
</feature>
<keyword evidence="2" id="KW-1133">Transmembrane helix</keyword>
<protein>
    <submittedName>
        <fullName evidence="4">Type II CAAX endopeptidase family protein</fullName>
    </submittedName>
</protein>
<dbReference type="Proteomes" id="UP001268577">
    <property type="component" value="Unassembled WGS sequence"/>
</dbReference>
<evidence type="ECO:0000313" key="4">
    <source>
        <dbReference type="EMBL" id="MDT2834152.1"/>
    </source>
</evidence>
<feature type="transmembrane region" description="Helical" evidence="2">
    <location>
        <begin position="12"/>
        <end position="33"/>
    </location>
</feature>
<name>A0AAW8UA48_9ENTE</name>
<dbReference type="AlphaFoldDB" id="A0AAW8UA48"/>
<dbReference type="PANTHER" id="PTHR39430:SF1">
    <property type="entry name" value="PROTEASE"/>
    <property type="match status" value="1"/>
</dbReference>
<feature type="transmembrane region" description="Helical" evidence="2">
    <location>
        <begin position="39"/>
        <end position="59"/>
    </location>
</feature>
<dbReference type="Pfam" id="PF02517">
    <property type="entry name" value="Rce1-like"/>
    <property type="match status" value="1"/>
</dbReference>
<feature type="transmembrane region" description="Helical" evidence="2">
    <location>
        <begin position="173"/>
        <end position="192"/>
    </location>
</feature>
<feature type="transmembrane region" description="Helical" evidence="2">
    <location>
        <begin position="111"/>
        <end position="131"/>
    </location>
</feature>
<keyword evidence="2" id="KW-0812">Transmembrane</keyword>
<evidence type="ECO:0000259" key="3">
    <source>
        <dbReference type="Pfam" id="PF02517"/>
    </source>
</evidence>